<dbReference type="SUPFAM" id="SSF51306">
    <property type="entry name" value="LexA/Signal peptidase"/>
    <property type="match status" value="1"/>
</dbReference>
<dbReference type="PANTHER" id="PTHR43390:SF1">
    <property type="entry name" value="CHLOROPLAST PROCESSING PEPTIDASE"/>
    <property type="match status" value="1"/>
</dbReference>
<dbReference type="AlphaFoldDB" id="A0A0R0BR73"/>
<dbReference type="OrthoDB" id="9815782at2"/>
<proteinExistence type="inferred from homology"/>
<dbReference type="PANTHER" id="PTHR43390">
    <property type="entry name" value="SIGNAL PEPTIDASE I"/>
    <property type="match status" value="1"/>
</dbReference>
<keyword evidence="7" id="KW-0812">Transmembrane</keyword>
<evidence type="ECO:0000313" key="10">
    <source>
        <dbReference type="Proteomes" id="UP000051254"/>
    </source>
</evidence>
<keyword evidence="10" id="KW-1185">Reference proteome</keyword>
<dbReference type="EMBL" id="LDJH01000006">
    <property type="protein sequence ID" value="KRG59526.1"/>
    <property type="molecule type" value="Genomic_DNA"/>
</dbReference>
<dbReference type="GO" id="GO:0006465">
    <property type="term" value="P:signal peptide processing"/>
    <property type="evidence" value="ECO:0007669"/>
    <property type="project" value="InterPro"/>
</dbReference>
<dbReference type="InterPro" id="IPR036286">
    <property type="entry name" value="LexA/Signal_pep-like_sf"/>
</dbReference>
<feature type="active site" evidence="6">
    <location>
        <position position="134"/>
    </location>
</feature>
<dbReference type="GO" id="GO:0004252">
    <property type="term" value="F:serine-type endopeptidase activity"/>
    <property type="evidence" value="ECO:0007669"/>
    <property type="project" value="InterPro"/>
</dbReference>
<dbReference type="GO" id="GO:0009003">
    <property type="term" value="F:signal peptidase activity"/>
    <property type="evidence" value="ECO:0007669"/>
    <property type="project" value="UniProtKB-EC"/>
</dbReference>
<evidence type="ECO:0000256" key="1">
    <source>
        <dbReference type="ARBA" id="ARBA00000677"/>
    </source>
</evidence>
<protein>
    <recommendedName>
        <fullName evidence="4 7">Signal peptidase I</fullName>
        <ecNumber evidence="3 7">3.4.21.89</ecNumber>
    </recommendedName>
</protein>
<evidence type="ECO:0000256" key="3">
    <source>
        <dbReference type="ARBA" id="ARBA00013208"/>
    </source>
</evidence>
<keyword evidence="7" id="KW-0645">Protease</keyword>
<dbReference type="Gene3D" id="2.10.109.10">
    <property type="entry name" value="Umud Fragment, subunit A"/>
    <property type="match status" value="1"/>
</dbReference>
<dbReference type="Proteomes" id="UP000051254">
    <property type="component" value="Unassembled WGS sequence"/>
</dbReference>
<feature type="active site" evidence="6">
    <location>
        <position position="79"/>
    </location>
</feature>
<feature type="domain" description="Peptidase S26" evidence="8">
    <location>
        <begin position="49"/>
        <end position="249"/>
    </location>
</feature>
<dbReference type="Pfam" id="PF10502">
    <property type="entry name" value="Peptidase_S26"/>
    <property type="match status" value="1"/>
</dbReference>
<dbReference type="NCBIfam" id="TIGR02227">
    <property type="entry name" value="sigpep_I_bact"/>
    <property type="match status" value="1"/>
</dbReference>
<dbReference type="PROSITE" id="PS00761">
    <property type="entry name" value="SPASE_I_3"/>
    <property type="match status" value="1"/>
</dbReference>
<evidence type="ECO:0000313" key="9">
    <source>
        <dbReference type="EMBL" id="KRG59526.1"/>
    </source>
</evidence>
<dbReference type="GO" id="GO:0016020">
    <property type="term" value="C:membrane"/>
    <property type="evidence" value="ECO:0007669"/>
    <property type="project" value="UniProtKB-SubCell"/>
</dbReference>
<evidence type="ECO:0000256" key="6">
    <source>
        <dbReference type="PIRSR" id="PIRSR600223-1"/>
    </source>
</evidence>
<evidence type="ECO:0000256" key="4">
    <source>
        <dbReference type="ARBA" id="ARBA00019232"/>
    </source>
</evidence>
<evidence type="ECO:0000256" key="5">
    <source>
        <dbReference type="ARBA" id="ARBA00022801"/>
    </source>
</evidence>
<accession>A0A0R0BR73</accession>
<keyword evidence="7" id="KW-1133">Transmembrane helix</keyword>
<reference evidence="9 10" key="1">
    <citation type="submission" date="2015-05" db="EMBL/GenBank/DDBJ databases">
        <title>Genome sequencing and analysis of members of genus Stenotrophomonas.</title>
        <authorList>
            <person name="Patil P.P."/>
            <person name="Midha S."/>
            <person name="Patil P.B."/>
        </authorList>
    </citation>
    <scope>NUCLEOTIDE SEQUENCE [LARGE SCALE GENOMIC DNA]</scope>
    <source>
        <strain evidence="9 10">DSM 17805</strain>
    </source>
</reference>
<dbReference type="STRING" id="266128.ABB25_02860"/>
<dbReference type="InterPro" id="IPR019758">
    <property type="entry name" value="Pept_S26A_signal_pept_1_CS"/>
</dbReference>
<keyword evidence="7" id="KW-0472">Membrane</keyword>
<dbReference type="InterPro" id="IPR000223">
    <property type="entry name" value="Pept_S26A_signal_pept_1"/>
</dbReference>
<dbReference type="RefSeq" id="WP_057663449.1">
    <property type="nucleotide sequence ID" value="NZ_LDJH01000006.1"/>
</dbReference>
<dbReference type="InterPro" id="IPR019757">
    <property type="entry name" value="Pept_S26A_signal_pept_1_Lys-AS"/>
</dbReference>
<evidence type="ECO:0000256" key="7">
    <source>
        <dbReference type="RuleBase" id="RU362042"/>
    </source>
</evidence>
<feature type="transmembrane region" description="Helical" evidence="7">
    <location>
        <begin position="6"/>
        <end position="24"/>
    </location>
</feature>
<dbReference type="PRINTS" id="PR00727">
    <property type="entry name" value="LEADERPTASE"/>
</dbReference>
<keyword evidence="5 7" id="KW-0378">Hydrolase</keyword>
<comment type="subcellular location">
    <subcellularLocation>
        <location evidence="7">Membrane</location>
        <topology evidence="7">Multi-pass membrane protein</topology>
    </subcellularLocation>
</comment>
<comment type="catalytic activity">
    <reaction evidence="1 7">
        <text>Cleavage of hydrophobic, N-terminal signal or leader sequences from secreted and periplasmic proteins.</text>
        <dbReference type="EC" id="3.4.21.89"/>
    </reaction>
</comment>
<organism evidence="9 10">
    <name type="scientific">Stenotrophomonas koreensis</name>
    <dbReference type="NCBI Taxonomy" id="266128"/>
    <lineage>
        <taxon>Bacteria</taxon>
        <taxon>Pseudomonadati</taxon>
        <taxon>Pseudomonadota</taxon>
        <taxon>Gammaproteobacteria</taxon>
        <taxon>Lysobacterales</taxon>
        <taxon>Lysobacteraceae</taxon>
        <taxon>Stenotrophomonas</taxon>
    </lineage>
</organism>
<dbReference type="InterPro" id="IPR019533">
    <property type="entry name" value="Peptidase_S26"/>
</dbReference>
<comment type="similarity">
    <text evidence="2 7">Belongs to the peptidase S26 family.</text>
</comment>
<sequence length="271" mass="30894">MQLFKFFEIALVVLTLGSGLVLLFDRLYWRKRRLARAGLLDDGSEPVLVDWSRSFFPVLAVVLVVRSFVAEPYRIPSSSMMPNLLIGDFILVNKFSYGLRLPISNAKIIPTWEPERGDVVVFKPPHDPDQNWIKRIIGLPGDRVGFRGNTLYLNGEPVTYQLKGNYIGQGPGADMTGKSLLVENLPGREHTVLEDLRFVHPFGQGDWVVPEGQYFVMGDNRDHSEDSRFWTQTSFLPDELLRGKAFIIWLNCQDWFCKGSFDASRIGTRIQ</sequence>
<comment type="caution">
    <text evidence="9">The sequence shown here is derived from an EMBL/GenBank/DDBJ whole genome shotgun (WGS) entry which is preliminary data.</text>
</comment>
<name>A0A0R0BR73_9GAMM</name>
<dbReference type="PATRIC" id="fig|266128.3.peg.2232"/>
<comment type="caution">
    <text evidence="7">Lacks conserved residue(s) required for the propagation of feature annotation.</text>
</comment>
<gene>
    <name evidence="9" type="ORF">ABB25_02860</name>
</gene>
<evidence type="ECO:0000259" key="8">
    <source>
        <dbReference type="Pfam" id="PF10502"/>
    </source>
</evidence>
<dbReference type="PROSITE" id="PS00760">
    <property type="entry name" value="SPASE_I_2"/>
    <property type="match status" value="1"/>
</dbReference>
<dbReference type="EC" id="3.4.21.89" evidence="3 7"/>
<evidence type="ECO:0000256" key="2">
    <source>
        <dbReference type="ARBA" id="ARBA00009370"/>
    </source>
</evidence>
<dbReference type="CDD" id="cd06530">
    <property type="entry name" value="S26_SPase_I"/>
    <property type="match status" value="1"/>
</dbReference>